<dbReference type="Gene3D" id="3.40.630.30">
    <property type="match status" value="1"/>
</dbReference>
<dbReference type="SUPFAM" id="SSF55729">
    <property type="entry name" value="Acyl-CoA N-acyltransferases (Nat)"/>
    <property type="match status" value="1"/>
</dbReference>
<dbReference type="PROSITE" id="PS51186">
    <property type="entry name" value="GNAT"/>
    <property type="match status" value="1"/>
</dbReference>
<dbReference type="Pfam" id="PF13420">
    <property type="entry name" value="Acetyltransf_4"/>
    <property type="match status" value="1"/>
</dbReference>
<keyword evidence="2 4" id="KW-0012">Acyltransferase</keyword>
<protein>
    <submittedName>
        <fullName evidence="4">N-acyltransferase YncA</fullName>
        <ecNumber evidence="4">2.3.1.-</ecNumber>
    </submittedName>
</protein>
<dbReference type="InterPro" id="IPR016181">
    <property type="entry name" value="Acyl_CoA_acyltransferase"/>
</dbReference>
<dbReference type="CDD" id="cd04301">
    <property type="entry name" value="NAT_SF"/>
    <property type="match status" value="1"/>
</dbReference>
<keyword evidence="5" id="KW-1185">Reference proteome</keyword>
<organism evidence="4 5">
    <name type="scientific">Roseovarius albus</name>
    <dbReference type="NCBI Taxonomy" id="1247867"/>
    <lineage>
        <taxon>Bacteria</taxon>
        <taxon>Pseudomonadati</taxon>
        <taxon>Pseudomonadota</taxon>
        <taxon>Alphaproteobacteria</taxon>
        <taxon>Rhodobacterales</taxon>
        <taxon>Roseobacteraceae</taxon>
        <taxon>Roseovarius</taxon>
    </lineage>
</organism>
<dbReference type="RefSeq" id="WP_085806200.1">
    <property type="nucleotide sequence ID" value="NZ_FWFX01000007.1"/>
</dbReference>
<dbReference type="GO" id="GO:0016747">
    <property type="term" value="F:acyltransferase activity, transferring groups other than amino-acyl groups"/>
    <property type="evidence" value="ECO:0007669"/>
    <property type="project" value="InterPro"/>
</dbReference>
<evidence type="ECO:0000313" key="5">
    <source>
        <dbReference type="Proteomes" id="UP000193061"/>
    </source>
</evidence>
<dbReference type="OrthoDB" id="5459937at2"/>
<dbReference type="EMBL" id="FWFX01000007">
    <property type="protein sequence ID" value="SLN51551.1"/>
    <property type="molecule type" value="Genomic_DNA"/>
</dbReference>
<sequence length="173" mass="19165">MILRAAEPRDAGEISKIWNVYIRDTSVTFTTTWKTPDTISTVLKDKAQAKLPFFVAEDEGKVLGFVTYGPFRTGPGYVHTMEHSIMLSDAAKGRGTGRALMQAIEEEACRKNVHTLVAGISAENPNAIAFHQAIGFKKVGHVAQAGRKFGRWMDLILLQKMLDCRTDKPDQSL</sequence>
<dbReference type="AlphaFoldDB" id="A0A1X6ZJU3"/>
<evidence type="ECO:0000259" key="3">
    <source>
        <dbReference type="PROSITE" id="PS51186"/>
    </source>
</evidence>
<feature type="domain" description="N-acetyltransferase" evidence="3">
    <location>
        <begin position="1"/>
        <end position="163"/>
    </location>
</feature>
<dbReference type="EC" id="2.3.1.-" evidence="4"/>
<dbReference type="InterPro" id="IPR000182">
    <property type="entry name" value="GNAT_dom"/>
</dbReference>
<dbReference type="Proteomes" id="UP000193061">
    <property type="component" value="Unassembled WGS sequence"/>
</dbReference>
<proteinExistence type="predicted"/>
<accession>A0A1X6ZJU3</accession>
<reference evidence="4 5" key="1">
    <citation type="submission" date="2017-03" db="EMBL/GenBank/DDBJ databases">
        <authorList>
            <person name="Afonso C.L."/>
            <person name="Miller P.J."/>
            <person name="Scott M.A."/>
            <person name="Spackman E."/>
            <person name="Goraichik I."/>
            <person name="Dimitrov K.M."/>
            <person name="Suarez D.L."/>
            <person name="Swayne D.E."/>
        </authorList>
    </citation>
    <scope>NUCLEOTIDE SEQUENCE [LARGE SCALE GENOMIC DNA]</scope>
    <source>
        <strain evidence="4 5">CECT 7450</strain>
    </source>
</reference>
<dbReference type="PANTHER" id="PTHR43072:SF23">
    <property type="entry name" value="UPF0039 PROTEIN C11D3.02C"/>
    <property type="match status" value="1"/>
</dbReference>
<dbReference type="PANTHER" id="PTHR43072">
    <property type="entry name" value="N-ACETYLTRANSFERASE"/>
    <property type="match status" value="1"/>
</dbReference>
<name>A0A1X6ZJU3_9RHOB</name>
<evidence type="ECO:0000313" key="4">
    <source>
        <dbReference type="EMBL" id="SLN51551.1"/>
    </source>
</evidence>
<gene>
    <name evidence="4" type="primary">yncA_2</name>
    <name evidence="4" type="ORF">ROA7450_02585</name>
</gene>
<evidence type="ECO:0000256" key="1">
    <source>
        <dbReference type="ARBA" id="ARBA00022679"/>
    </source>
</evidence>
<evidence type="ECO:0000256" key="2">
    <source>
        <dbReference type="ARBA" id="ARBA00023315"/>
    </source>
</evidence>
<keyword evidence="1 4" id="KW-0808">Transferase</keyword>